<dbReference type="GO" id="GO:0005737">
    <property type="term" value="C:cytoplasm"/>
    <property type="evidence" value="ECO:0007669"/>
    <property type="project" value="TreeGrafter"/>
</dbReference>
<dbReference type="Proteomes" id="UP000245771">
    <property type="component" value="Unassembled WGS sequence"/>
</dbReference>
<dbReference type="Pfam" id="PF15456">
    <property type="entry name" value="Uds1"/>
    <property type="match status" value="1"/>
</dbReference>
<feature type="compositionally biased region" description="Polar residues" evidence="2">
    <location>
        <begin position="177"/>
        <end position="188"/>
    </location>
</feature>
<dbReference type="InterPro" id="IPR029191">
    <property type="entry name" value="Uds1"/>
</dbReference>
<accession>A0A316VBY6</accession>
<feature type="region of interest" description="Disordered" evidence="2">
    <location>
        <begin position="1436"/>
        <end position="1530"/>
    </location>
</feature>
<feature type="compositionally biased region" description="Low complexity" evidence="2">
    <location>
        <begin position="710"/>
        <end position="723"/>
    </location>
</feature>
<feature type="coiled-coil region" evidence="1">
    <location>
        <begin position="1574"/>
        <end position="1623"/>
    </location>
</feature>
<feature type="region of interest" description="Disordered" evidence="2">
    <location>
        <begin position="698"/>
        <end position="769"/>
    </location>
</feature>
<feature type="compositionally biased region" description="Polar residues" evidence="2">
    <location>
        <begin position="215"/>
        <end position="224"/>
    </location>
</feature>
<name>A0A316VBY6_9BASI</name>
<feature type="region of interest" description="Disordered" evidence="2">
    <location>
        <begin position="61"/>
        <end position="279"/>
    </location>
</feature>
<feature type="compositionally biased region" description="Low complexity" evidence="2">
    <location>
        <begin position="1463"/>
        <end position="1482"/>
    </location>
</feature>
<feature type="compositionally biased region" description="Basic and acidic residues" evidence="2">
    <location>
        <begin position="157"/>
        <end position="174"/>
    </location>
</feature>
<dbReference type="OrthoDB" id="5569911at2759"/>
<sequence length="1630" mass="177252">MASSVRAKAAMFANLGNNGSGNSASNLGGGQSVYNKYAYPSGSSSSSSATILGNSAIVNTSSSSAIQLPPTSSASTSDPSISHPINAPFYPKVSAGSSNTPTRKPVGTMTKQEEPPSPYTAARLRANSANAKNQASKSVPSQGGPSEQPSLLSSRRKQVDRLDVTDQKPTKADAGKLSTTNGDTTASASPPLLPIKPYPPKLSAGAPQTPFALNFPSSAKSETPSAIEKDYSHGTFARQQSRIPRLSQNRSLGERSLGASSKKMEDGQDSTLTKDLSRESVYSTTSSLGVSANVVVATANAVSIQRMANPARTIASNATAAQSRPTKAAQGPSVDKGIGVKTRRKSRESTSSEKRRPRSNRNSSAPSEKAANVSMTSNSDQGQNDKKIGVSSVNNDDSKSNEKPTKRSLTATPRFPTAMQEGLGANHKSHNEERSGSTSTKNNMDRLTPLDIPRANRTISGQSNQSISSVSSAISDSNLDGMSGKYSLSPSGISATSLLANESLDPLSETWGRNSNLSGQSTDLEERLLSITGMRFPHDETKSVTTTEKDFKLTIDAPSENGGAERGKLGATKTLEMKKILSKMGDRVASARSGSSPGISTYDLANGIPLQRATQSTSPLTPNSQTGSAFKMATPITKDALLMELLASMSLVDAQSFKALGSLEDVEILKRNLTRVERDIGDVQLKLKVHIRVRDAANKVRKASARPRNGSGSHAHSASISSAVNTPITPSFSSTTMKDSFGNHSRRISSSSTSAGVTPSDVQQSEADAAAATKKVDHISRKLLELHAEAAKLRRQLLEHHAKILATRIETLESSLQQHDQLRQQEDDKEEESKVGALLAADELDRLRDKHARVEQALKHEQEDRQKEIERWRKKYDEDTQLLKNQHKTLQDDHSRNIKQLQDQHSKHSTTANKTQQSLEERIHSQDKELEERQKKYEELQRQMEQLDFETTAERNIMNQRQQLFSAFEQRLERAEKRLREQDDRCARMLGKAEGREEMDDLLNQIKYGTSGAPKKEKTAGQDIDGLIDSLTTHINDMEDELERATMNGLRGDAGESDGEGQQRSAPRGMSSYDSDYADTIEKLNGELHGAQREAEEWRIQAESAKRRLANIQRQSAISMTSTTNGRLSVTGWNAGQSSYGSGFAGRRPSNGTSTLMRLSGPSRSAAELEARITLLERRNAALEAELSHAREEGTSIDTTPESLGKENSSFTKVAGNADSAYNSMKLRSPKSSSGSTDLFTKTVGTLLELLPALDQGTTDLHEIQEELESMPRNEGIDTKPSNAKEICRIVVDRTRAALSVSRSLVGKLLALEMEKRDMEEELEAVHGEHEEMKVAMEDMRNGHASQMQIIEASKTREQQLQTALSGLEVELEETRKQMRQQLASAQTSLTPTSATMQTSPSLASMINSQASHIVPLQQRRNIMPVHKGSTMLVAPSNASSNGQSPSSMRGTTALPVNPPLVSPSSSKFSLSSTLQTTSTPAPSHPAWSPSVAGNGTAMNLSEITPSKPSSIPKRTRTDTMASGATPRTMMLGMGTSEMMERIRSLEADLAYAKIHSNRSKAEEVERGEMDERLIALQNELESNRMEMEEIRNVESRQRIDLMEELTNLTTELSDARAQLRQRNDPIRRR</sequence>
<feature type="compositionally biased region" description="Polar residues" evidence="2">
    <location>
        <begin position="755"/>
        <end position="766"/>
    </location>
</feature>
<feature type="compositionally biased region" description="Polar residues" evidence="2">
    <location>
        <begin position="1492"/>
        <end position="1510"/>
    </location>
</feature>
<feature type="compositionally biased region" description="Polar residues" evidence="2">
    <location>
        <begin position="724"/>
        <end position="738"/>
    </location>
</feature>
<feature type="coiled-coil region" evidence="1">
    <location>
        <begin position="1309"/>
        <end position="1389"/>
    </location>
</feature>
<feature type="compositionally biased region" description="Polar residues" evidence="2">
    <location>
        <begin position="237"/>
        <end position="251"/>
    </location>
</feature>
<dbReference type="GO" id="GO:0032982">
    <property type="term" value="C:myosin filament"/>
    <property type="evidence" value="ECO:0007669"/>
    <property type="project" value="TreeGrafter"/>
</dbReference>
<feature type="compositionally biased region" description="Basic and acidic residues" evidence="2">
    <location>
        <begin position="919"/>
        <end position="933"/>
    </location>
</feature>
<dbReference type="PANTHER" id="PTHR45615:SF40">
    <property type="entry name" value="MYOSIN HEAVY CHAIN, NON-MUSCLE"/>
    <property type="match status" value="1"/>
</dbReference>
<feature type="compositionally biased region" description="Pro residues" evidence="2">
    <location>
        <begin position="191"/>
        <end position="200"/>
    </location>
</feature>
<dbReference type="InParanoid" id="A0A316VBY6"/>
<feature type="compositionally biased region" description="Polar residues" evidence="2">
    <location>
        <begin position="139"/>
        <end position="153"/>
    </location>
</feature>
<feature type="compositionally biased region" description="Polar residues" evidence="2">
    <location>
        <begin position="269"/>
        <end position="279"/>
    </location>
</feature>
<feature type="compositionally biased region" description="Low complexity" evidence="2">
    <location>
        <begin position="69"/>
        <end position="84"/>
    </location>
</feature>
<protein>
    <recommendedName>
        <fullName evidence="3">Up-regulated during septation protein 1 domain-containing protein</fullName>
    </recommendedName>
</protein>
<dbReference type="PANTHER" id="PTHR45615">
    <property type="entry name" value="MYOSIN HEAVY CHAIN, NON-MUSCLE"/>
    <property type="match status" value="1"/>
</dbReference>
<feature type="region of interest" description="Disordered" evidence="2">
    <location>
        <begin position="14"/>
        <end position="49"/>
    </location>
</feature>
<feature type="coiled-coil region" evidence="1">
    <location>
        <begin position="1081"/>
        <end position="1115"/>
    </location>
</feature>
<feature type="compositionally biased region" description="Low complexity" evidence="2">
    <location>
        <begin position="1436"/>
        <end position="1448"/>
    </location>
</feature>
<dbReference type="GO" id="GO:0016460">
    <property type="term" value="C:myosin II complex"/>
    <property type="evidence" value="ECO:0007669"/>
    <property type="project" value="TreeGrafter"/>
</dbReference>
<evidence type="ECO:0000313" key="4">
    <source>
        <dbReference type="EMBL" id="PWN34814.1"/>
    </source>
</evidence>
<feature type="region of interest" description="Disordered" evidence="2">
    <location>
        <begin position="900"/>
        <end position="933"/>
    </location>
</feature>
<feature type="compositionally biased region" description="Polar residues" evidence="2">
    <location>
        <begin position="316"/>
        <end position="325"/>
    </location>
</feature>
<evidence type="ECO:0000256" key="1">
    <source>
        <dbReference type="SAM" id="Coils"/>
    </source>
</evidence>
<feature type="compositionally biased region" description="Polar residues" evidence="2">
    <location>
        <begin position="373"/>
        <end position="382"/>
    </location>
</feature>
<feature type="compositionally biased region" description="Polar residues" evidence="2">
    <location>
        <begin position="907"/>
        <end position="918"/>
    </location>
</feature>
<dbReference type="RefSeq" id="XP_025355116.1">
    <property type="nucleotide sequence ID" value="XM_025501688.1"/>
</dbReference>
<feature type="compositionally biased region" description="Polar residues" evidence="2">
    <location>
        <begin position="1196"/>
        <end position="1210"/>
    </location>
</feature>
<dbReference type="STRING" id="1280837.A0A316VBY6"/>
<feature type="region of interest" description="Disordered" evidence="2">
    <location>
        <begin position="1049"/>
        <end position="1075"/>
    </location>
</feature>
<evidence type="ECO:0000259" key="3">
    <source>
        <dbReference type="Pfam" id="PF15456"/>
    </source>
</evidence>
<reference evidence="4 5" key="1">
    <citation type="journal article" date="2018" name="Mol. Biol. Evol.">
        <title>Broad Genomic Sampling Reveals a Smut Pathogenic Ancestry of the Fungal Clade Ustilaginomycotina.</title>
        <authorList>
            <person name="Kijpornyongpan T."/>
            <person name="Mondo S.J."/>
            <person name="Barry K."/>
            <person name="Sandor L."/>
            <person name="Lee J."/>
            <person name="Lipzen A."/>
            <person name="Pangilinan J."/>
            <person name="LaButti K."/>
            <person name="Hainaut M."/>
            <person name="Henrissat B."/>
            <person name="Grigoriev I.V."/>
            <person name="Spatafora J.W."/>
            <person name="Aime M.C."/>
        </authorList>
    </citation>
    <scope>NUCLEOTIDE SEQUENCE [LARGE SCALE GENOMIC DNA]</scope>
    <source>
        <strain evidence="4 5">MCA 3882</strain>
    </source>
</reference>
<organism evidence="4 5">
    <name type="scientific">Meira miltonrushii</name>
    <dbReference type="NCBI Taxonomy" id="1280837"/>
    <lineage>
        <taxon>Eukaryota</taxon>
        <taxon>Fungi</taxon>
        <taxon>Dikarya</taxon>
        <taxon>Basidiomycota</taxon>
        <taxon>Ustilaginomycotina</taxon>
        <taxon>Exobasidiomycetes</taxon>
        <taxon>Exobasidiales</taxon>
        <taxon>Brachybasidiaceae</taxon>
        <taxon>Meira</taxon>
    </lineage>
</organism>
<evidence type="ECO:0000256" key="2">
    <source>
        <dbReference type="SAM" id="MobiDB-lite"/>
    </source>
</evidence>
<feature type="domain" description="Up-regulated during septation protein 1" evidence="3">
    <location>
        <begin position="643"/>
        <end position="806"/>
    </location>
</feature>
<feature type="region of interest" description="Disordered" evidence="2">
    <location>
        <begin position="316"/>
        <end position="448"/>
    </location>
</feature>
<dbReference type="GO" id="GO:0051015">
    <property type="term" value="F:actin filament binding"/>
    <property type="evidence" value="ECO:0007669"/>
    <property type="project" value="TreeGrafter"/>
</dbReference>
<feature type="compositionally biased region" description="Low complexity" evidence="2">
    <location>
        <begin position="14"/>
        <end position="26"/>
    </location>
</feature>
<dbReference type="EMBL" id="KZ819603">
    <property type="protein sequence ID" value="PWN34814.1"/>
    <property type="molecule type" value="Genomic_DNA"/>
</dbReference>
<feature type="region of interest" description="Disordered" evidence="2">
    <location>
        <begin position="1190"/>
        <end position="1210"/>
    </location>
</feature>
<keyword evidence="5" id="KW-1185">Reference proteome</keyword>
<gene>
    <name evidence="4" type="ORF">FA14DRAFT_188861</name>
</gene>
<dbReference type="GO" id="GO:0000146">
    <property type="term" value="F:microfilament motor activity"/>
    <property type="evidence" value="ECO:0007669"/>
    <property type="project" value="TreeGrafter"/>
</dbReference>
<evidence type="ECO:0000313" key="5">
    <source>
        <dbReference type="Proteomes" id="UP000245771"/>
    </source>
</evidence>
<dbReference type="GeneID" id="37023469"/>
<proteinExistence type="predicted"/>
<feature type="compositionally biased region" description="Basic and acidic residues" evidence="2">
    <location>
        <begin position="396"/>
        <end position="405"/>
    </location>
</feature>
<feature type="compositionally biased region" description="Low complexity" evidence="2">
    <location>
        <begin position="126"/>
        <end position="138"/>
    </location>
</feature>
<keyword evidence="1" id="KW-0175">Coiled coil</keyword>